<dbReference type="PROSITE" id="PS51257">
    <property type="entry name" value="PROKAR_LIPOPROTEIN"/>
    <property type="match status" value="1"/>
</dbReference>
<evidence type="ECO:0000256" key="1">
    <source>
        <dbReference type="SAM" id="MobiDB-lite"/>
    </source>
</evidence>
<dbReference type="AlphaFoldDB" id="A0A9X2EQ14"/>
<keyword evidence="4" id="KW-1185">Reference proteome</keyword>
<protein>
    <submittedName>
        <fullName evidence="3">Uncharacterized protein</fullName>
    </submittedName>
</protein>
<evidence type="ECO:0000313" key="4">
    <source>
        <dbReference type="Proteomes" id="UP001139028"/>
    </source>
</evidence>
<feature type="compositionally biased region" description="Low complexity" evidence="1">
    <location>
        <begin position="28"/>
        <end position="40"/>
    </location>
</feature>
<dbReference type="RefSeq" id="WP_252471952.1">
    <property type="nucleotide sequence ID" value="NZ_JALBWM010000125.1"/>
</dbReference>
<evidence type="ECO:0000313" key="3">
    <source>
        <dbReference type="EMBL" id="MCO1336349.1"/>
    </source>
</evidence>
<proteinExistence type="predicted"/>
<feature type="chain" id="PRO_5040830999" evidence="2">
    <location>
        <begin position="20"/>
        <end position="729"/>
    </location>
</feature>
<feature type="signal peptide" evidence="2">
    <location>
        <begin position="1"/>
        <end position="19"/>
    </location>
</feature>
<gene>
    <name evidence="3" type="ORF">MO867_18615</name>
</gene>
<feature type="region of interest" description="Disordered" evidence="1">
    <location>
        <begin position="25"/>
        <end position="63"/>
    </location>
</feature>
<dbReference type="EMBL" id="JALBWM010000125">
    <property type="protein sequence ID" value="MCO1336349.1"/>
    <property type="molecule type" value="Genomic_DNA"/>
</dbReference>
<name>A0A9X2EQ14_9GAMM</name>
<dbReference type="Proteomes" id="UP001139028">
    <property type="component" value="Unassembled WGS sequence"/>
</dbReference>
<comment type="caution">
    <text evidence="3">The sequence shown here is derived from an EMBL/GenBank/DDBJ whole genome shotgun (WGS) entry which is preliminary data.</text>
</comment>
<reference evidence="3" key="1">
    <citation type="journal article" date="2022" name="Arch. Microbiol.">
        <title>Microbulbifer okhotskensis sp. nov., isolated from a deep bottom sediment of the Okhotsk Sea.</title>
        <authorList>
            <person name="Romanenko L."/>
            <person name="Kurilenko V."/>
            <person name="Otstavnykh N."/>
            <person name="Velansky P."/>
            <person name="Isaeva M."/>
            <person name="Mikhailov V."/>
        </authorList>
    </citation>
    <scope>NUCLEOTIDE SEQUENCE</scope>
    <source>
        <strain evidence="3">OS29</strain>
    </source>
</reference>
<keyword evidence="2" id="KW-0732">Signal</keyword>
<feature type="compositionally biased region" description="Gly residues" evidence="1">
    <location>
        <begin position="41"/>
        <end position="50"/>
    </location>
</feature>
<evidence type="ECO:0000256" key="2">
    <source>
        <dbReference type="SAM" id="SignalP"/>
    </source>
</evidence>
<organism evidence="3 4">
    <name type="scientific">Microbulbifer okhotskensis</name>
    <dbReference type="NCBI Taxonomy" id="2926617"/>
    <lineage>
        <taxon>Bacteria</taxon>
        <taxon>Pseudomonadati</taxon>
        <taxon>Pseudomonadota</taxon>
        <taxon>Gammaproteobacteria</taxon>
        <taxon>Cellvibrionales</taxon>
        <taxon>Microbulbiferaceae</taxon>
        <taxon>Microbulbifer</taxon>
    </lineage>
</organism>
<sequence length="729" mass="79560">MGLLINKKLLALSLAALLAACGGGGGSSSSDSDTSSTDNGSGQGSSGGQGSSDDDTPISDNVGTTVTVGDVEVTNLGFASLTAVDLTLPEAMNNAREVYQMAHYIARTDGEQDQEDIDIPIRSYTATCATDTETPRMFVSTSLSEGSSAADTTYGSVYELQYDPSTSSFEPTGNATLLRQCSESHGIAASADCSTVAVLCNTDYQASERYDVQGDLVEQYGSTWMKMEDNIDTIESRITNEIGLLVATNHSKYINFFTGHATLTFDDFLAGLEATFPDTDFGDSPSFTTIKGAEMQEEMEYIISNLSSGNYDDLLQHIRDVSYKYNEQIWLLEWENQTLSEVPDAYVVNKMHGGTHLGAQELSYVEEDSQDRSSYGFSVSARVFDGYGNSHYSAGLTVIDRDNWSLDMSSSDNRGWYWACGDGHVVNIRSFYNPDSELYGAICTSDWNDWIGSTHGQLGTIAIKMEASSSSTEGRFNHFVPSTSVMVSNGGGHTVVPVDADTNLSLIVAPKYIETADMDRFLQDEVGVDSSGSGPFDEDCADYDSTNCFLSYMSYNYWEDDDSFPTISRQGLYSGDALEPNSLTRIGIAKVSASGSMEGQGFNWVVEDNDCQISDPQLVDLKNGRYLLGYAKFQCISDNLSFDRIYANRGSKRLLVPKAFYIMEIDADMNVLEGPIELPNYGWGGLDEPMYMGDGKVAWTYIKNPTYDSYGGGQQNVWQAMIYHSNSAN</sequence>
<accession>A0A9X2EQ14</accession>